<reference evidence="2 3" key="1">
    <citation type="submission" date="2017-11" db="EMBL/GenBank/DDBJ databases">
        <title>Genome-resolved metagenomics identifies genetic mobility, metabolic interactions, and unexpected diversity in perchlorate-reducing communities.</title>
        <authorList>
            <person name="Barnum T.P."/>
            <person name="Figueroa I.A."/>
            <person name="Carlstrom C.I."/>
            <person name="Lucas L.N."/>
            <person name="Engelbrektson A.L."/>
            <person name="Coates J.D."/>
        </authorList>
    </citation>
    <scope>NUCLEOTIDE SEQUENCE [LARGE SCALE GENOMIC DNA]</scope>
    <source>
        <strain evidence="2">BM706</strain>
    </source>
</reference>
<evidence type="ECO:0000313" key="3">
    <source>
        <dbReference type="Proteomes" id="UP000234857"/>
    </source>
</evidence>
<comment type="caution">
    <text evidence="2">The sequence shown here is derived from an EMBL/GenBank/DDBJ whole genome shotgun (WGS) entry which is preliminary data.</text>
</comment>
<dbReference type="EMBL" id="PKTG01000115">
    <property type="protein sequence ID" value="PLX16425.1"/>
    <property type="molecule type" value="Genomic_DNA"/>
</dbReference>
<dbReference type="PANTHER" id="PTHR40278">
    <property type="entry name" value="DNA UTILIZATION PROTEIN HOFN"/>
    <property type="match status" value="1"/>
</dbReference>
<accession>A0A2N5ZCN6</accession>
<keyword evidence="1" id="KW-0812">Transmembrane</keyword>
<protein>
    <recommendedName>
        <fullName evidence="4">PilN domain-containing protein</fullName>
    </recommendedName>
</protein>
<dbReference type="InterPro" id="IPR007813">
    <property type="entry name" value="PilN"/>
</dbReference>
<dbReference type="Pfam" id="PF05137">
    <property type="entry name" value="PilN"/>
    <property type="match status" value="1"/>
</dbReference>
<dbReference type="Proteomes" id="UP000234857">
    <property type="component" value="Unassembled WGS sequence"/>
</dbReference>
<feature type="transmembrane region" description="Helical" evidence="1">
    <location>
        <begin position="21"/>
        <end position="47"/>
    </location>
</feature>
<evidence type="ECO:0000256" key="1">
    <source>
        <dbReference type="SAM" id="Phobius"/>
    </source>
</evidence>
<dbReference type="InterPro" id="IPR052534">
    <property type="entry name" value="Extracell_DNA_Util/SecSys_Comp"/>
</dbReference>
<evidence type="ECO:0008006" key="4">
    <source>
        <dbReference type="Google" id="ProtNLM"/>
    </source>
</evidence>
<evidence type="ECO:0000313" key="2">
    <source>
        <dbReference type="EMBL" id="PLX16425.1"/>
    </source>
</evidence>
<dbReference type="PANTHER" id="PTHR40278:SF1">
    <property type="entry name" value="DNA UTILIZATION PROTEIN HOFN"/>
    <property type="match status" value="1"/>
</dbReference>
<gene>
    <name evidence="2" type="ORF">C0601_10180</name>
</gene>
<organism evidence="2 3">
    <name type="scientific">Muiribacterium halophilum</name>
    <dbReference type="NCBI Taxonomy" id="2053465"/>
    <lineage>
        <taxon>Bacteria</taxon>
        <taxon>Candidatus Muiribacteriota</taxon>
        <taxon>Candidatus Muiribacteriia</taxon>
        <taxon>Candidatus Muiribacteriales</taxon>
        <taxon>Candidatus Muiribacteriaceae</taxon>
        <taxon>Candidatus Muiribacterium</taxon>
    </lineage>
</organism>
<keyword evidence="1" id="KW-1133">Transmembrane helix</keyword>
<name>A0A2N5ZCN6_MUIH1</name>
<keyword evidence="1" id="KW-0472">Membrane</keyword>
<proteinExistence type="predicted"/>
<sequence length="195" mass="23273">MKIQMNVFPMHHRCEPIDYKAIFFMAVSVIAMISIIAVIYVISYFSYSAKKSSSEEPVQKEQATLRRLEGEVQQKNVIKQKTVFDEKKKIELNKEIREFNKIKRDFHWGLFFQKLEELTPDRIWVKNFVISRFPSFYISCEASDIFKPIEFVKNLEMSYYFKNIFLGKAEEDKDSMAIRFTLEMELNEKKFKEGI</sequence>
<dbReference type="AlphaFoldDB" id="A0A2N5ZCN6"/>